<name>A0A1E8BF86_BACMY</name>
<keyword evidence="3" id="KW-0813">Transport</keyword>
<keyword evidence="6 8" id="KW-1133">Transmembrane helix</keyword>
<comment type="similarity">
    <text evidence="2">Belongs to the BCCT transporter (TC 2.A.15) family.</text>
</comment>
<dbReference type="PANTHER" id="PTHR30047">
    <property type="entry name" value="HIGH-AFFINITY CHOLINE TRANSPORT PROTEIN-RELATED"/>
    <property type="match status" value="1"/>
</dbReference>
<evidence type="ECO:0000256" key="2">
    <source>
        <dbReference type="ARBA" id="ARBA00005658"/>
    </source>
</evidence>
<reference evidence="10 12" key="2">
    <citation type="submission" date="2016-08" db="EMBL/GenBank/DDBJ databases">
        <authorList>
            <person name="Seilhamer J.J."/>
        </authorList>
    </citation>
    <scope>NUCLEOTIDE SEQUENCE [LARGE SCALE GENOMIC DNA]</scope>
    <source>
        <strain evidence="10 12">SDA_GO95</strain>
    </source>
</reference>
<evidence type="ECO:0000313" key="9">
    <source>
        <dbReference type="EMBL" id="OFD87824.1"/>
    </source>
</evidence>
<dbReference type="RefSeq" id="WP_002113189.1">
    <property type="nucleotide sequence ID" value="NZ_FMAK01000063.1"/>
</dbReference>
<feature type="transmembrane region" description="Helical" evidence="8">
    <location>
        <begin position="90"/>
        <end position="109"/>
    </location>
</feature>
<feature type="transmembrane region" description="Helical" evidence="8">
    <location>
        <begin position="441"/>
        <end position="460"/>
    </location>
</feature>
<evidence type="ECO:0000256" key="1">
    <source>
        <dbReference type="ARBA" id="ARBA00004651"/>
    </source>
</evidence>
<dbReference type="Proteomes" id="UP000195696">
    <property type="component" value="Unassembled WGS sequence"/>
</dbReference>
<feature type="transmembrane region" description="Helical" evidence="8">
    <location>
        <begin position="265"/>
        <end position="285"/>
    </location>
</feature>
<proteinExistence type="inferred from homology"/>
<dbReference type="InterPro" id="IPR000060">
    <property type="entry name" value="BCCT_transptr"/>
</dbReference>
<feature type="transmembrane region" description="Helical" evidence="8">
    <location>
        <begin position="346"/>
        <end position="372"/>
    </location>
</feature>
<evidence type="ECO:0000256" key="5">
    <source>
        <dbReference type="ARBA" id="ARBA00022692"/>
    </source>
</evidence>
<evidence type="ECO:0000256" key="7">
    <source>
        <dbReference type="ARBA" id="ARBA00023136"/>
    </source>
</evidence>
<feature type="transmembrane region" description="Helical" evidence="8">
    <location>
        <begin position="472"/>
        <end position="491"/>
    </location>
</feature>
<evidence type="ECO:0000256" key="8">
    <source>
        <dbReference type="SAM" id="Phobius"/>
    </source>
</evidence>
<dbReference type="GO" id="GO:0022857">
    <property type="term" value="F:transmembrane transporter activity"/>
    <property type="evidence" value="ECO:0007669"/>
    <property type="project" value="InterPro"/>
</dbReference>
<keyword evidence="4" id="KW-1003">Cell membrane</keyword>
<dbReference type="AlphaFoldDB" id="A0A1E8BF86"/>
<sequence>MRMKSQKTDWPVFLISGGSLLLFVIAVILNKSYVEGVINSSFTASIKYFGAFWQVLLIGTFVVAMGMAFSKYGRVKLGGLDKPEISTAKWLAIIMATLLAGGGVFWAAAEPMYHFMTVPPIHEGVSAGTQEAVMPALAQSYMHWGFLAWTILGTISAVVMMYGHYHKGMPLKPRTLLYPIFGEKLRKSWLGTMIDVFAIIAVAAGTIGPIGFLGLQASYGLQALFGIPDVFTTQLAIIVCVVAVSTISAVTGIDKGIQIISDLNVRLAILLMAFVLLFGPGGFIIDSFVSSFGFYIHEFIPISTYRGDTGWLGSWTIFFWGWFIGYGPMMAILVSRISRGRTIREIIVAIGIIAPIITTFWFTILGGSGVFYELMKPGSISVALSESGMPAAMIAITQQLPLSNIIGPAFLLLTILFVVTTGDSMAYSISMAVTGDGDPRISLRIFWSLIMGAVAAILLYMGEGSINALQSFIVVTAVPVSILLFPMLWLAPKVAGELALKQGIVEEKDKTAFLFQKASKSK</sequence>
<evidence type="ECO:0000256" key="6">
    <source>
        <dbReference type="ARBA" id="ARBA00022989"/>
    </source>
</evidence>
<keyword evidence="7 8" id="KW-0472">Membrane</keyword>
<feature type="transmembrane region" description="Helical" evidence="8">
    <location>
        <begin position="235"/>
        <end position="253"/>
    </location>
</feature>
<evidence type="ECO:0000313" key="11">
    <source>
        <dbReference type="Proteomes" id="UP000175835"/>
    </source>
</evidence>
<evidence type="ECO:0000256" key="4">
    <source>
        <dbReference type="ARBA" id="ARBA00022475"/>
    </source>
</evidence>
<evidence type="ECO:0000313" key="10">
    <source>
        <dbReference type="EMBL" id="SCB71407.1"/>
    </source>
</evidence>
<feature type="transmembrane region" description="Helical" evidence="8">
    <location>
        <begin position="49"/>
        <end position="69"/>
    </location>
</feature>
<feature type="transmembrane region" description="Helical" evidence="8">
    <location>
        <begin position="12"/>
        <end position="29"/>
    </location>
</feature>
<gene>
    <name evidence="10" type="ORF">BWGO95_05637</name>
    <name evidence="9" type="ORF">BWGOE11_55240</name>
</gene>
<reference evidence="9 11" key="1">
    <citation type="submission" date="2016-05" db="EMBL/GenBank/DDBJ databases">
        <title>Bacillus thuringiensis and Bacillus weihenstephanensis as novel biocontrol agents of wilt causing Verticillium species.</title>
        <authorList>
            <person name="Hollensteiner J."/>
            <person name="Wemheuer F."/>
            <person name="Harting R."/>
            <person name="Kolarzyk A."/>
            <person name="Diaz-Valerio S."/>
            <person name="Poehlein A."/>
            <person name="Brzuszkiewicz E."/>
            <person name="Nesemann K."/>
            <person name="Braus-Stromeyer S."/>
            <person name="Braus G."/>
            <person name="Daniel R."/>
            <person name="Liesegang H."/>
        </authorList>
    </citation>
    <scope>NUCLEOTIDE SEQUENCE [LARGE SCALE GENOMIC DNA]</scope>
    <source>
        <strain evidence="9 11">GOE11</strain>
    </source>
</reference>
<feature type="transmembrane region" description="Helical" evidence="8">
    <location>
        <begin position="312"/>
        <end position="334"/>
    </location>
</feature>
<feature type="transmembrane region" description="Helical" evidence="8">
    <location>
        <begin position="194"/>
        <end position="215"/>
    </location>
</feature>
<dbReference type="Pfam" id="PF02028">
    <property type="entry name" value="BCCT"/>
    <property type="match status" value="1"/>
</dbReference>
<organism evidence="9 11">
    <name type="scientific">Bacillus mycoides</name>
    <dbReference type="NCBI Taxonomy" id="1405"/>
    <lineage>
        <taxon>Bacteria</taxon>
        <taxon>Bacillati</taxon>
        <taxon>Bacillota</taxon>
        <taxon>Bacilli</taxon>
        <taxon>Bacillales</taxon>
        <taxon>Bacillaceae</taxon>
        <taxon>Bacillus</taxon>
        <taxon>Bacillus cereus group</taxon>
    </lineage>
</organism>
<dbReference type="EMBL" id="FMAK01000063">
    <property type="protein sequence ID" value="SCB71407.1"/>
    <property type="molecule type" value="Genomic_DNA"/>
</dbReference>
<feature type="transmembrane region" description="Helical" evidence="8">
    <location>
        <begin position="141"/>
        <end position="162"/>
    </location>
</feature>
<dbReference type="GO" id="GO:0005886">
    <property type="term" value="C:plasma membrane"/>
    <property type="evidence" value="ECO:0007669"/>
    <property type="project" value="UniProtKB-SubCell"/>
</dbReference>
<protein>
    <submittedName>
        <fullName evidence="9">BCCT family transporter</fullName>
    </submittedName>
    <submittedName>
        <fullName evidence="10">Betaine/carnitine/choline transporter (BCCT) family transporter</fullName>
    </submittedName>
</protein>
<comment type="subcellular location">
    <subcellularLocation>
        <location evidence="1">Cell membrane</location>
        <topology evidence="1">Multi-pass membrane protein</topology>
    </subcellularLocation>
</comment>
<dbReference type="EMBL" id="LXLX01000051">
    <property type="protein sequence ID" value="OFD87824.1"/>
    <property type="molecule type" value="Genomic_DNA"/>
</dbReference>
<accession>A0A1E8BF86</accession>
<feature type="transmembrane region" description="Helical" evidence="8">
    <location>
        <begin position="409"/>
        <end position="429"/>
    </location>
</feature>
<evidence type="ECO:0000313" key="12">
    <source>
        <dbReference type="Proteomes" id="UP000195696"/>
    </source>
</evidence>
<keyword evidence="5 8" id="KW-0812">Transmembrane</keyword>
<dbReference type="PANTHER" id="PTHR30047:SF7">
    <property type="entry name" value="HIGH-AFFINITY CHOLINE TRANSPORT PROTEIN"/>
    <property type="match status" value="1"/>
</dbReference>
<dbReference type="PATRIC" id="fig|86662.24.peg.5576"/>
<evidence type="ECO:0000256" key="3">
    <source>
        <dbReference type="ARBA" id="ARBA00022448"/>
    </source>
</evidence>
<dbReference type="Proteomes" id="UP000175835">
    <property type="component" value="Unassembled WGS sequence"/>
</dbReference>